<feature type="compositionally biased region" description="Low complexity" evidence="1">
    <location>
        <begin position="81"/>
        <end position="90"/>
    </location>
</feature>
<sequence length="272" mass="28784">MQLTSLPNSKQLVWLTTTPGMSKLTMSGEEPPGNTGWHVRLSAAKCGLAQGPRREAANWTLNTGPRHHGLDGMGDHPVSTQAASAHQAAALNPGSDDDQTLSEHPGTAPAQQDAGVRAAVAPEAGRALATALSGKTQSQVMPGASSQKGEATGPCGLAYVTPSGLKLAMIPAAMLPQEQRPHGPQTGSAYRLIVRSEALGVTIGDITVADPRGSDSSLKLPWAREWLQSQEHMARAGQLLSSTHPDGSIHIRILHGRDLSLFRFWKQNRCQK</sequence>
<gene>
    <name evidence="2" type="ORF">P7K49_030975</name>
</gene>
<comment type="caution">
    <text evidence="2">The sequence shown here is derived from an EMBL/GenBank/DDBJ whole genome shotgun (WGS) entry which is preliminary data.</text>
</comment>
<feature type="region of interest" description="Disordered" evidence="1">
    <location>
        <begin position="59"/>
        <end position="152"/>
    </location>
</feature>
<dbReference type="Proteomes" id="UP001266305">
    <property type="component" value="Unassembled WGS sequence"/>
</dbReference>
<feature type="compositionally biased region" description="Polar residues" evidence="1">
    <location>
        <begin position="133"/>
        <end position="149"/>
    </location>
</feature>
<dbReference type="EMBL" id="JASSZA010000016">
    <property type="protein sequence ID" value="KAK2091691.1"/>
    <property type="molecule type" value="Genomic_DNA"/>
</dbReference>
<keyword evidence="3" id="KW-1185">Reference proteome</keyword>
<evidence type="ECO:0000313" key="3">
    <source>
        <dbReference type="Proteomes" id="UP001266305"/>
    </source>
</evidence>
<accession>A0ABQ9U3U0</accession>
<proteinExistence type="predicted"/>
<evidence type="ECO:0000256" key="1">
    <source>
        <dbReference type="SAM" id="MobiDB-lite"/>
    </source>
</evidence>
<organism evidence="2 3">
    <name type="scientific">Saguinus oedipus</name>
    <name type="common">Cotton-top tamarin</name>
    <name type="synonym">Oedipomidas oedipus</name>
    <dbReference type="NCBI Taxonomy" id="9490"/>
    <lineage>
        <taxon>Eukaryota</taxon>
        <taxon>Metazoa</taxon>
        <taxon>Chordata</taxon>
        <taxon>Craniata</taxon>
        <taxon>Vertebrata</taxon>
        <taxon>Euteleostomi</taxon>
        <taxon>Mammalia</taxon>
        <taxon>Eutheria</taxon>
        <taxon>Euarchontoglires</taxon>
        <taxon>Primates</taxon>
        <taxon>Haplorrhini</taxon>
        <taxon>Platyrrhini</taxon>
        <taxon>Cebidae</taxon>
        <taxon>Callitrichinae</taxon>
        <taxon>Saguinus</taxon>
    </lineage>
</organism>
<protein>
    <submittedName>
        <fullName evidence="2">Uncharacterized protein</fullName>
    </submittedName>
</protein>
<reference evidence="2 3" key="1">
    <citation type="submission" date="2023-05" db="EMBL/GenBank/DDBJ databases">
        <title>B98-5 Cell Line De Novo Hybrid Assembly: An Optical Mapping Approach.</title>
        <authorList>
            <person name="Kananen K."/>
            <person name="Auerbach J.A."/>
            <person name="Kautto E."/>
            <person name="Blachly J.S."/>
        </authorList>
    </citation>
    <scope>NUCLEOTIDE SEQUENCE [LARGE SCALE GENOMIC DNA]</scope>
    <source>
        <strain evidence="2">B95-8</strain>
        <tissue evidence="2">Cell line</tissue>
    </source>
</reference>
<evidence type="ECO:0000313" key="2">
    <source>
        <dbReference type="EMBL" id="KAK2091691.1"/>
    </source>
</evidence>
<name>A0ABQ9U3U0_SAGOE</name>